<organism evidence="1 2">
    <name type="scientific">Pedobacter cryoconitis</name>
    <dbReference type="NCBI Taxonomy" id="188932"/>
    <lineage>
        <taxon>Bacteria</taxon>
        <taxon>Pseudomonadati</taxon>
        <taxon>Bacteroidota</taxon>
        <taxon>Sphingobacteriia</taxon>
        <taxon>Sphingobacteriales</taxon>
        <taxon>Sphingobacteriaceae</taxon>
        <taxon>Pedobacter</taxon>
    </lineage>
</organism>
<sequence>MLDKLDFKKKQMLLIALAVLLLYIAYQFSFKHAFEAMQLNGQLQKDNRAESGQTASYPQIEKKDEFCAAIVKKYKVRKEDRENHLWQCLSGMAMANKVEISFGQGPAIQADTAALSKGTVTDQFTFRGKYANIVHLLDTVSKSPGIGKIYKFKLESPKKMDKKANDDKLTLVLGLKGLEG</sequence>
<name>A0A7X0J7R6_9SPHI</name>
<reference evidence="1 2" key="1">
    <citation type="submission" date="2020-08" db="EMBL/GenBank/DDBJ databases">
        <title>Genomic Encyclopedia of Type Strains, Phase IV (KMG-V): Genome sequencing to study the core and pangenomes of soil and plant-associated prokaryotes.</title>
        <authorList>
            <person name="Whitman W."/>
        </authorList>
    </citation>
    <scope>NUCLEOTIDE SEQUENCE [LARGE SCALE GENOMIC DNA]</scope>
    <source>
        <strain evidence="1 2">M2T3</strain>
    </source>
</reference>
<evidence type="ECO:0000313" key="1">
    <source>
        <dbReference type="EMBL" id="MBB6502641.1"/>
    </source>
</evidence>
<evidence type="ECO:0000313" key="2">
    <source>
        <dbReference type="Proteomes" id="UP000521017"/>
    </source>
</evidence>
<gene>
    <name evidence="1" type="ORF">HDF25_004824</name>
</gene>
<dbReference type="EMBL" id="JACHCC010000015">
    <property type="protein sequence ID" value="MBB6502641.1"/>
    <property type="molecule type" value="Genomic_DNA"/>
</dbReference>
<accession>A0A7X0J7R6</accession>
<comment type="caution">
    <text evidence="1">The sequence shown here is derived from an EMBL/GenBank/DDBJ whole genome shotgun (WGS) entry which is preliminary data.</text>
</comment>
<protein>
    <submittedName>
        <fullName evidence="1">Uncharacterized protein</fullName>
    </submittedName>
</protein>
<proteinExistence type="predicted"/>
<dbReference type="Proteomes" id="UP000521017">
    <property type="component" value="Unassembled WGS sequence"/>
</dbReference>
<dbReference type="AlphaFoldDB" id="A0A7X0J7R6"/>
<dbReference type="RefSeq" id="WP_184628894.1">
    <property type="nucleotide sequence ID" value="NZ_JACHCC010000015.1"/>
</dbReference>